<dbReference type="NCBIfam" id="TIGR00280">
    <property type="entry name" value="eL43_euk_arch"/>
    <property type="match status" value="1"/>
</dbReference>
<dbReference type="HAMAP" id="MF_00327">
    <property type="entry name" value="Ribosomal_eL43"/>
    <property type="match status" value="1"/>
</dbReference>
<gene>
    <name evidence="4" type="ORF">M896_081000</name>
</gene>
<dbReference type="VEuPathDB" id="MicrosporidiaDB:M896_081000"/>
<comment type="caution">
    <text evidence="4">The sequence shown here is derived from an EMBL/GenBank/DDBJ whole genome shotgun (WGS) entry which is preliminary data.</text>
</comment>
<dbReference type="InParanoid" id="A0A0B2UJG5"/>
<dbReference type="EMBL" id="JOKQ01000008">
    <property type="protein sequence ID" value="KHN69364.1"/>
    <property type="molecule type" value="Genomic_DNA"/>
</dbReference>
<dbReference type="OrthoDB" id="2185952at2759"/>
<dbReference type="GO" id="GO:1990904">
    <property type="term" value="C:ribonucleoprotein complex"/>
    <property type="evidence" value="ECO:0007669"/>
    <property type="project" value="UniProtKB-KW"/>
</dbReference>
<dbReference type="InterPro" id="IPR011331">
    <property type="entry name" value="Ribosomal_eL37/eL43"/>
</dbReference>
<dbReference type="SUPFAM" id="SSF57829">
    <property type="entry name" value="Zn-binding ribosomal proteins"/>
    <property type="match status" value="1"/>
</dbReference>
<dbReference type="InterPro" id="IPR002674">
    <property type="entry name" value="Ribosomal_eL43"/>
</dbReference>
<evidence type="ECO:0000256" key="2">
    <source>
        <dbReference type="ARBA" id="ARBA00022980"/>
    </source>
</evidence>
<evidence type="ECO:0000256" key="1">
    <source>
        <dbReference type="ARBA" id="ARBA00008672"/>
    </source>
</evidence>
<evidence type="ECO:0000313" key="5">
    <source>
        <dbReference type="Proteomes" id="UP000031056"/>
    </source>
</evidence>
<dbReference type="FunCoup" id="A0A0B2UJG5">
    <property type="interactions" value="189"/>
</dbReference>
<dbReference type="Pfam" id="PF01780">
    <property type="entry name" value="Ribosomal_L37ae"/>
    <property type="match status" value="1"/>
</dbReference>
<dbReference type="GO" id="GO:0006412">
    <property type="term" value="P:translation"/>
    <property type="evidence" value="ECO:0007669"/>
    <property type="project" value="InterPro"/>
</dbReference>
<evidence type="ECO:0000313" key="4">
    <source>
        <dbReference type="EMBL" id="KHN69364.1"/>
    </source>
</evidence>
<reference evidence="4 5" key="1">
    <citation type="journal article" date="2014" name="MBio">
        <title>The Ordospora colligata genome; evolution of extreme reduction in microsporidia and host-to-parasite horizontal gene transfer.</title>
        <authorList>
            <person name="Pombert J.-F."/>
            <person name="Haag K.L."/>
            <person name="Beidas S."/>
            <person name="Ebert D."/>
            <person name="Keeling P.J."/>
        </authorList>
    </citation>
    <scope>NUCLEOTIDE SEQUENCE [LARGE SCALE GENOMIC DNA]</scope>
    <source>
        <strain evidence="4 5">OC4</strain>
    </source>
</reference>
<dbReference type="GeneID" id="26262140"/>
<name>A0A0B2UJG5_9MICR</name>
<dbReference type="InterPro" id="IPR050522">
    <property type="entry name" value="Ribosomal_protein_eL43"/>
</dbReference>
<protein>
    <submittedName>
        <fullName evidence="4">Ribosomal protein L37a</fullName>
    </submittedName>
</protein>
<dbReference type="HOGENOM" id="CLU_141199_2_0_1"/>
<proteinExistence type="inferred from homology"/>
<evidence type="ECO:0000256" key="3">
    <source>
        <dbReference type="ARBA" id="ARBA00023274"/>
    </source>
</evidence>
<keyword evidence="2 4" id="KW-0689">Ribosomal protein</keyword>
<dbReference type="Proteomes" id="UP000031056">
    <property type="component" value="Unassembled WGS sequence"/>
</dbReference>
<dbReference type="GO" id="GO:0003735">
    <property type="term" value="F:structural constituent of ribosome"/>
    <property type="evidence" value="ECO:0007669"/>
    <property type="project" value="InterPro"/>
</dbReference>
<keyword evidence="5" id="KW-1185">Reference proteome</keyword>
<dbReference type="InterPro" id="IPR011332">
    <property type="entry name" value="Ribosomal_zn-bd"/>
</dbReference>
<organism evidence="4 5">
    <name type="scientific">Ordospora colligata OC4</name>
    <dbReference type="NCBI Taxonomy" id="1354746"/>
    <lineage>
        <taxon>Eukaryota</taxon>
        <taxon>Fungi</taxon>
        <taxon>Fungi incertae sedis</taxon>
        <taxon>Microsporidia</taxon>
        <taxon>Ordosporidae</taxon>
        <taxon>Ordospora</taxon>
    </lineage>
</organism>
<dbReference type="RefSeq" id="XP_014563406.1">
    <property type="nucleotide sequence ID" value="XM_014707920.1"/>
</dbReference>
<accession>A0A0B2UJG5</accession>
<dbReference type="GO" id="GO:0005840">
    <property type="term" value="C:ribosome"/>
    <property type="evidence" value="ECO:0007669"/>
    <property type="project" value="UniProtKB-KW"/>
</dbReference>
<comment type="similarity">
    <text evidence="1">Belongs to the eukaryotic ribosomal protein eL43 family.</text>
</comment>
<dbReference type="PANTHER" id="PTHR48129">
    <property type="entry name" value="60S RIBOSOMAL PROTEIN L37A"/>
    <property type="match status" value="1"/>
</dbReference>
<dbReference type="STRING" id="1354746.A0A0B2UJG5"/>
<dbReference type="NCBIfam" id="NF003058">
    <property type="entry name" value="PRK03976.1"/>
    <property type="match status" value="1"/>
</dbReference>
<dbReference type="Gene3D" id="2.20.25.30">
    <property type="match status" value="1"/>
</dbReference>
<keyword evidence="3" id="KW-0687">Ribonucleoprotein</keyword>
<dbReference type="PANTHER" id="PTHR48129:SF1">
    <property type="entry name" value="LARGE RIBOSOMAL SUBUNIT PROTEIN EL43"/>
    <property type="match status" value="1"/>
</dbReference>
<sequence>MGKGTKKVGISGCFGARYGSTLRKRMKSVLEIQKAKHKCNACGKSTLKRMAVGIWECKFCKRKFAGGAYATTTPAGKIFGSMNKQHAK</sequence>
<dbReference type="AlphaFoldDB" id="A0A0B2UJG5"/>